<dbReference type="Proteomes" id="UP000029481">
    <property type="component" value="Chromosome"/>
</dbReference>
<keyword evidence="2" id="KW-1185">Reference proteome</keyword>
<accession>A0A089RFE4</accession>
<dbReference type="InterPro" id="IPR021238">
    <property type="entry name" value="DUF2620"/>
</dbReference>
<proteinExistence type="predicted"/>
<protein>
    <submittedName>
        <fullName evidence="1">Membrane protein</fullName>
    </submittedName>
</protein>
<dbReference type="RefSeq" id="WP_038483034.1">
    <property type="nucleotide sequence ID" value="NZ_CP009451.1"/>
</dbReference>
<dbReference type="AlphaFoldDB" id="A0A089RFE4"/>
<gene>
    <name evidence="1" type="ORF">JT31_11590</name>
</gene>
<dbReference type="Pfam" id="PF10941">
    <property type="entry name" value="DUF2620"/>
    <property type="match status" value="1"/>
</dbReference>
<dbReference type="OrthoDB" id="5191605at2"/>
<evidence type="ECO:0000313" key="2">
    <source>
        <dbReference type="Proteomes" id="UP000029481"/>
    </source>
</evidence>
<dbReference type="KEGG" id="cnt:JT31_11590"/>
<sequence length="119" mass="12853">MKRIGITGLEREAMQNLIERAAPGRFTTQLVSDIDAANYVKRGELHYTIGAFKSGIGPALDVAVAVLGPEKCCTVTRPGSPAREEQIARWVRDGKVAFGIAIENAPHAVPLLVHYLDDA</sequence>
<evidence type="ECO:0000313" key="1">
    <source>
        <dbReference type="EMBL" id="AIR05230.1"/>
    </source>
</evidence>
<reference evidence="1 2" key="1">
    <citation type="submission" date="2014-09" db="EMBL/GenBank/DDBJ databases">
        <title>Cedecea neteri SSMD04 Genome Sequencing.</title>
        <authorList>
            <person name="Tan J.-Y."/>
        </authorList>
    </citation>
    <scope>NUCLEOTIDE SEQUENCE [LARGE SCALE GENOMIC DNA]</scope>
    <source>
        <strain evidence="1 2">SSMD04</strain>
    </source>
</reference>
<name>A0A089RFE4_9ENTR</name>
<dbReference type="EMBL" id="CP009451">
    <property type="protein sequence ID" value="AIR05230.1"/>
    <property type="molecule type" value="Genomic_DNA"/>
</dbReference>
<organism evidence="1 2">
    <name type="scientific">Cedecea neteri</name>
    <dbReference type="NCBI Taxonomy" id="158822"/>
    <lineage>
        <taxon>Bacteria</taxon>
        <taxon>Pseudomonadati</taxon>
        <taxon>Pseudomonadota</taxon>
        <taxon>Gammaproteobacteria</taxon>
        <taxon>Enterobacterales</taxon>
        <taxon>Enterobacteriaceae</taxon>
        <taxon>Cedecea</taxon>
    </lineage>
</organism>